<feature type="compositionally biased region" description="Basic and acidic residues" evidence="1">
    <location>
        <begin position="377"/>
        <end position="396"/>
    </location>
</feature>
<name>A0A8K0R0C9_9PLEO</name>
<protein>
    <submittedName>
        <fullName evidence="2">Uncharacterized protein</fullName>
    </submittedName>
</protein>
<dbReference type="EMBL" id="JAGMVJ010000015">
    <property type="protein sequence ID" value="KAH7080846.1"/>
    <property type="molecule type" value="Genomic_DNA"/>
</dbReference>
<comment type="caution">
    <text evidence="2">The sequence shown here is derived from an EMBL/GenBank/DDBJ whole genome shotgun (WGS) entry which is preliminary data.</text>
</comment>
<keyword evidence="3" id="KW-1185">Reference proteome</keyword>
<dbReference type="AlphaFoldDB" id="A0A8K0R0C9"/>
<sequence>MPKSSTSPATSAQAPSMVGGILEETAPASSFINPTILGRSQDEPVAQLSPDSVQATQTTFSPPKGHLGPRHPLFGANTRIVYPPISNIAMPKMTIFGSSASASSSQQPAHEPEVGDIEMEDTPECQGPVHSSEQPSVPDEKAHELPQQQATVEEGNEEKAANSSETTPPSAFNRNKLTPKRPQDCRPKIAVSSEYVRPDYASQVVWETFTEEDPMPKGYMGTMSGIRWCRSTVEDYCPCGSGDGHHLICGHEVISKEPCGANCKKPQHNVPAFNCSQCRDIANETLSNKVTNEERTKMAFYRNSGHPLAMPLCVEYVSKYMPKRPEGIAETVMCILNPDYGRECLAYITVSDEDEPKTLAEMFRKSHDRLEQKTREHLARKGIEPMVAHDKRKDGSDGDGYETDAKHQADSLGSESPEPSSSPCEATKKRKAKLETHREPITADTRGIKRSTPEVDTDDSGYDADTSASASSNQHDKKQKQKLRTHSEPITSNTHGMKRKGSFDSVSSQGTKRLTIASPPKFGEASFMTPPASQAAA</sequence>
<feature type="compositionally biased region" description="Polar residues" evidence="1">
    <location>
        <begin position="161"/>
        <end position="176"/>
    </location>
</feature>
<evidence type="ECO:0000313" key="3">
    <source>
        <dbReference type="Proteomes" id="UP000813461"/>
    </source>
</evidence>
<reference evidence="2" key="1">
    <citation type="journal article" date="2021" name="Nat. Commun.">
        <title>Genetic determinants of endophytism in the Arabidopsis root mycobiome.</title>
        <authorList>
            <person name="Mesny F."/>
            <person name="Miyauchi S."/>
            <person name="Thiergart T."/>
            <person name="Pickel B."/>
            <person name="Atanasova L."/>
            <person name="Karlsson M."/>
            <person name="Huettel B."/>
            <person name="Barry K.W."/>
            <person name="Haridas S."/>
            <person name="Chen C."/>
            <person name="Bauer D."/>
            <person name="Andreopoulos W."/>
            <person name="Pangilinan J."/>
            <person name="LaButti K."/>
            <person name="Riley R."/>
            <person name="Lipzen A."/>
            <person name="Clum A."/>
            <person name="Drula E."/>
            <person name="Henrissat B."/>
            <person name="Kohler A."/>
            <person name="Grigoriev I.V."/>
            <person name="Martin F.M."/>
            <person name="Hacquard S."/>
        </authorList>
    </citation>
    <scope>NUCLEOTIDE SEQUENCE</scope>
    <source>
        <strain evidence="2">MPI-SDFR-AT-0120</strain>
    </source>
</reference>
<accession>A0A8K0R0C9</accession>
<feature type="compositionally biased region" description="Low complexity" evidence="1">
    <location>
        <begin position="1"/>
        <end position="16"/>
    </location>
</feature>
<feature type="region of interest" description="Disordered" evidence="1">
    <location>
        <begin position="377"/>
        <end position="537"/>
    </location>
</feature>
<dbReference type="OrthoDB" id="3799942at2759"/>
<feature type="compositionally biased region" description="Polar residues" evidence="1">
    <location>
        <begin position="49"/>
        <end position="61"/>
    </location>
</feature>
<evidence type="ECO:0000256" key="1">
    <source>
        <dbReference type="SAM" id="MobiDB-lite"/>
    </source>
</evidence>
<feature type="region of interest" description="Disordered" evidence="1">
    <location>
        <begin position="1"/>
        <end position="72"/>
    </location>
</feature>
<feature type="region of interest" description="Disordered" evidence="1">
    <location>
        <begin position="119"/>
        <end position="190"/>
    </location>
</feature>
<organism evidence="2 3">
    <name type="scientific">Paraphoma chrysanthemicola</name>
    <dbReference type="NCBI Taxonomy" id="798071"/>
    <lineage>
        <taxon>Eukaryota</taxon>
        <taxon>Fungi</taxon>
        <taxon>Dikarya</taxon>
        <taxon>Ascomycota</taxon>
        <taxon>Pezizomycotina</taxon>
        <taxon>Dothideomycetes</taxon>
        <taxon>Pleosporomycetidae</taxon>
        <taxon>Pleosporales</taxon>
        <taxon>Pleosporineae</taxon>
        <taxon>Phaeosphaeriaceae</taxon>
        <taxon>Paraphoma</taxon>
    </lineage>
</organism>
<proteinExistence type="predicted"/>
<feature type="compositionally biased region" description="Low complexity" evidence="1">
    <location>
        <begin position="414"/>
        <end position="425"/>
    </location>
</feature>
<dbReference type="Proteomes" id="UP000813461">
    <property type="component" value="Unassembled WGS sequence"/>
</dbReference>
<evidence type="ECO:0000313" key="2">
    <source>
        <dbReference type="EMBL" id="KAH7080846.1"/>
    </source>
</evidence>
<gene>
    <name evidence="2" type="ORF">FB567DRAFT_551637</name>
</gene>